<evidence type="ECO:0000313" key="4">
    <source>
        <dbReference type="Proteomes" id="UP000523863"/>
    </source>
</evidence>
<accession>A0A7W8YA17</accession>
<feature type="transmembrane region" description="Helical" evidence="2">
    <location>
        <begin position="127"/>
        <end position="147"/>
    </location>
</feature>
<dbReference type="Pfam" id="PF11241">
    <property type="entry name" value="DUF3043"/>
    <property type="match status" value="1"/>
</dbReference>
<feature type="region of interest" description="Disordered" evidence="1">
    <location>
        <begin position="1"/>
        <end position="66"/>
    </location>
</feature>
<feature type="transmembrane region" description="Helical" evidence="2">
    <location>
        <begin position="99"/>
        <end position="121"/>
    </location>
</feature>
<name>A0A7W8YA17_9MICC</name>
<dbReference type="Proteomes" id="UP000523863">
    <property type="component" value="Unassembled WGS sequence"/>
</dbReference>
<dbReference type="InterPro" id="IPR021403">
    <property type="entry name" value="DUF3043"/>
</dbReference>
<feature type="compositionally biased region" description="Basic and acidic residues" evidence="1">
    <location>
        <begin position="49"/>
        <end position="66"/>
    </location>
</feature>
<gene>
    <name evidence="3" type="ORF">BKA12_000808</name>
</gene>
<organism evidence="3 4">
    <name type="scientific">Neomicrococcus lactis</name>
    <dbReference type="NCBI Taxonomy" id="732241"/>
    <lineage>
        <taxon>Bacteria</taxon>
        <taxon>Bacillati</taxon>
        <taxon>Actinomycetota</taxon>
        <taxon>Actinomycetes</taxon>
        <taxon>Micrococcales</taxon>
        <taxon>Micrococcaceae</taxon>
        <taxon>Neomicrococcus</taxon>
    </lineage>
</organism>
<sequence>MFGRKKNETDSPVTPEPVVTQRDAQAGKGAPTPKRSVQQAQNKRPLVPSDRKLSKEQRLKEREERQRQFRLANETADERYLLPKDRGEQRRFARAFVDARYMISEYLMFVLLAFIIVALVIQDINVQTYITLAMWAVLLITVVDTFIMTRKLKKRLIEKFGQVERGVLWYAATRGMQFRKLRLPKPQVARGEYPQ</sequence>
<dbReference type="AlphaFoldDB" id="A0A7W8YA17"/>
<keyword evidence="4" id="KW-1185">Reference proteome</keyword>
<protein>
    <submittedName>
        <fullName evidence="3">Flp pilus assembly protein TadB</fullName>
    </submittedName>
</protein>
<evidence type="ECO:0000313" key="3">
    <source>
        <dbReference type="EMBL" id="MBB5597728.1"/>
    </source>
</evidence>
<comment type="caution">
    <text evidence="3">The sequence shown here is derived from an EMBL/GenBank/DDBJ whole genome shotgun (WGS) entry which is preliminary data.</text>
</comment>
<keyword evidence="2" id="KW-0812">Transmembrane</keyword>
<keyword evidence="2" id="KW-0472">Membrane</keyword>
<dbReference type="RefSeq" id="WP_183640871.1">
    <property type="nucleotide sequence ID" value="NZ_JACHBL010000001.1"/>
</dbReference>
<evidence type="ECO:0000256" key="2">
    <source>
        <dbReference type="SAM" id="Phobius"/>
    </source>
</evidence>
<evidence type="ECO:0000256" key="1">
    <source>
        <dbReference type="SAM" id="MobiDB-lite"/>
    </source>
</evidence>
<reference evidence="3 4" key="1">
    <citation type="submission" date="2020-08" db="EMBL/GenBank/DDBJ databases">
        <title>Sequencing the genomes of 1000 actinobacteria strains.</title>
        <authorList>
            <person name="Klenk H.-P."/>
        </authorList>
    </citation>
    <scope>NUCLEOTIDE SEQUENCE [LARGE SCALE GENOMIC DNA]</scope>
    <source>
        <strain evidence="3 4">DSM 23694</strain>
    </source>
</reference>
<keyword evidence="2" id="KW-1133">Transmembrane helix</keyword>
<dbReference type="EMBL" id="JACHBL010000001">
    <property type="protein sequence ID" value="MBB5597728.1"/>
    <property type="molecule type" value="Genomic_DNA"/>
</dbReference>
<proteinExistence type="predicted"/>